<evidence type="ECO:0000256" key="3">
    <source>
        <dbReference type="ARBA" id="ARBA00022692"/>
    </source>
</evidence>
<evidence type="ECO:0000256" key="4">
    <source>
        <dbReference type="ARBA" id="ARBA00022989"/>
    </source>
</evidence>
<comment type="caution">
    <text evidence="7">The sequence shown here is derived from an EMBL/GenBank/DDBJ whole genome shotgun (WGS) entry which is preliminary data.</text>
</comment>
<proteinExistence type="predicted"/>
<evidence type="ECO:0000313" key="7">
    <source>
        <dbReference type="EMBL" id="MBW4659676.1"/>
    </source>
</evidence>
<sequence length="205" mass="21497">MDLYFYGRGLLIGFSIAAPVGPIGILAIRRTLTLGKRAGLVTGLGAATADAIYGCIAGFGLTAVSDLLLGQAFWLKLVGGLFLCYLGVKTFISHPAEETGVIENNRAYWSMYTSTVLLTLTSPATILSFAAVFVGLGLATMGGNYTTAAVLVAGVFSGSALWWLLLSSGADLLRGKFTPQRLRGLNRISGLILLTFGIIALSARN</sequence>
<organism evidence="7 8">
    <name type="scientific">Drouetiella hepatica Uher 2000/2452</name>
    <dbReference type="NCBI Taxonomy" id="904376"/>
    <lineage>
        <taxon>Bacteria</taxon>
        <taxon>Bacillati</taxon>
        <taxon>Cyanobacteriota</taxon>
        <taxon>Cyanophyceae</taxon>
        <taxon>Oculatellales</taxon>
        <taxon>Oculatellaceae</taxon>
        <taxon>Drouetiella</taxon>
    </lineage>
</organism>
<dbReference type="GO" id="GO:0005886">
    <property type="term" value="C:plasma membrane"/>
    <property type="evidence" value="ECO:0007669"/>
    <property type="project" value="UniProtKB-SubCell"/>
</dbReference>
<dbReference type="EMBL" id="JAHHHD010000013">
    <property type="protein sequence ID" value="MBW4659676.1"/>
    <property type="molecule type" value="Genomic_DNA"/>
</dbReference>
<dbReference type="PANTHER" id="PTHR30086:SF20">
    <property type="entry name" value="ARGININE EXPORTER PROTEIN ARGO-RELATED"/>
    <property type="match status" value="1"/>
</dbReference>
<dbReference type="GO" id="GO:0015171">
    <property type="term" value="F:amino acid transmembrane transporter activity"/>
    <property type="evidence" value="ECO:0007669"/>
    <property type="project" value="TreeGrafter"/>
</dbReference>
<feature type="transmembrane region" description="Helical" evidence="6">
    <location>
        <begin position="109"/>
        <end position="139"/>
    </location>
</feature>
<protein>
    <submittedName>
        <fullName evidence="7">LysE family translocator</fullName>
    </submittedName>
</protein>
<gene>
    <name evidence="7" type="ORF">KME15_13450</name>
</gene>
<evidence type="ECO:0000256" key="5">
    <source>
        <dbReference type="ARBA" id="ARBA00023136"/>
    </source>
</evidence>
<evidence type="ECO:0000256" key="6">
    <source>
        <dbReference type="SAM" id="Phobius"/>
    </source>
</evidence>
<feature type="transmembrane region" description="Helical" evidence="6">
    <location>
        <begin position="185"/>
        <end position="203"/>
    </location>
</feature>
<feature type="transmembrane region" description="Helical" evidence="6">
    <location>
        <begin position="145"/>
        <end position="165"/>
    </location>
</feature>
<dbReference type="Pfam" id="PF01810">
    <property type="entry name" value="LysE"/>
    <property type="match status" value="1"/>
</dbReference>
<keyword evidence="3 6" id="KW-0812">Transmembrane</keyword>
<reference evidence="7" key="2">
    <citation type="journal article" date="2022" name="Microbiol. Resour. Announc.">
        <title>Metagenome Sequencing to Explore Phylogenomics of Terrestrial Cyanobacteria.</title>
        <authorList>
            <person name="Ward R.D."/>
            <person name="Stajich J.E."/>
            <person name="Johansen J.R."/>
            <person name="Huntemann M."/>
            <person name="Clum A."/>
            <person name="Foster B."/>
            <person name="Foster B."/>
            <person name="Roux S."/>
            <person name="Palaniappan K."/>
            <person name="Varghese N."/>
            <person name="Mukherjee S."/>
            <person name="Reddy T.B.K."/>
            <person name="Daum C."/>
            <person name="Copeland A."/>
            <person name="Chen I.A."/>
            <person name="Ivanova N.N."/>
            <person name="Kyrpides N.C."/>
            <person name="Shapiro N."/>
            <person name="Eloe-Fadrosh E.A."/>
            <person name="Pietrasiak N."/>
        </authorList>
    </citation>
    <scope>NUCLEOTIDE SEQUENCE</scope>
    <source>
        <strain evidence="7">UHER 2000/2452</strain>
    </source>
</reference>
<dbReference type="PANTHER" id="PTHR30086">
    <property type="entry name" value="ARGININE EXPORTER PROTEIN ARGO"/>
    <property type="match status" value="1"/>
</dbReference>
<feature type="transmembrane region" description="Helical" evidence="6">
    <location>
        <begin position="67"/>
        <end position="88"/>
    </location>
</feature>
<name>A0A951UMF5_9CYAN</name>
<evidence type="ECO:0000256" key="1">
    <source>
        <dbReference type="ARBA" id="ARBA00004651"/>
    </source>
</evidence>
<dbReference type="AlphaFoldDB" id="A0A951UMF5"/>
<keyword evidence="4 6" id="KW-1133">Transmembrane helix</keyword>
<feature type="transmembrane region" description="Helical" evidence="6">
    <location>
        <begin position="40"/>
        <end position="61"/>
    </location>
</feature>
<comment type="subcellular location">
    <subcellularLocation>
        <location evidence="1">Cell membrane</location>
        <topology evidence="1">Multi-pass membrane protein</topology>
    </subcellularLocation>
</comment>
<evidence type="ECO:0000256" key="2">
    <source>
        <dbReference type="ARBA" id="ARBA00022475"/>
    </source>
</evidence>
<keyword evidence="2" id="KW-1003">Cell membrane</keyword>
<accession>A0A951UMF5</accession>
<reference evidence="7" key="1">
    <citation type="submission" date="2021-05" db="EMBL/GenBank/DDBJ databases">
        <authorList>
            <person name="Pietrasiak N."/>
            <person name="Ward R."/>
            <person name="Stajich J.E."/>
            <person name="Kurbessoian T."/>
        </authorList>
    </citation>
    <scope>NUCLEOTIDE SEQUENCE</scope>
    <source>
        <strain evidence="7">UHER 2000/2452</strain>
    </source>
</reference>
<dbReference type="Proteomes" id="UP000757435">
    <property type="component" value="Unassembled WGS sequence"/>
</dbReference>
<dbReference type="InterPro" id="IPR001123">
    <property type="entry name" value="LeuE-type"/>
</dbReference>
<keyword evidence="5 6" id="KW-0472">Membrane</keyword>
<evidence type="ECO:0000313" key="8">
    <source>
        <dbReference type="Proteomes" id="UP000757435"/>
    </source>
</evidence>
<feature type="transmembrane region" description="Helical" evidence="6">
    <location>
        <begin position="6"/>
        <end position="28"/>
    </location>
</feature>